<keyword evidence="6" id="KW-1185">Reference proteome</keyword>
<dbReference type="EMBL" id="JAMZEJ010000012">
    <property type="protein sequence ID" value="MCQ8242472.1"/>
    <property type="molecule type" value="Genomic_DNA"/>
</dbReference>
<dbReference type="InterPro" id="IPR048903">
    <property type="entry name" value="MdcG_N"/>
</dbReference>
<evidence type="ECO:0000313" key="6">
    <source>
        <dbReference type="Proteomes" id="UP001524547"/>
    </source>
</evidence>
<feature type="domain" description="Phosphoribosyl-dephospho-CoA transferase MdcG N-terminal" evidence="4">
    <location>
        <begin position="27"/>
        <end position="109"/>
    </location>
</feature>
<dbReference type="InterPro" id="IPR049180">
    <property type="entry name" value="MdcG_C"/>
</dbReference>
<keyword evidence="1" id="KW-0808">Transferase</keyword>
<sequence>MEAAGTGRDTRHGAAGNERAYGVAVPERHDLVWLTAEGWNRFADREPGLMAIPGMALWPQEDFPVMVRRRQPADDAGRWPVAVALPAAFGRARLGFQIEARDVAAVSAPPSWLEAASSLPEPWRSRGEATGAMGAGIGLQPRVFGSAMWQHLTGMTFLRPASDLDLLWKVRGGPGAGELACRLASGLERLNRDPGPRLDGEVVLAGRGVQWRELLRGGADELLVKSVDEVMLMPVRQFLSAGAA</sequence>
<name>A0ABT1W2S9_9PROT</name>
<keyword evidence="2" id="KW-0548">Nucleotidyltransferase</keyword>
<gene>
    <name evidence="5" type="primary">mdcG</name>
    <name evidence="5" type="ORF">NFI88_16685</name>
</gene>
<proteinExistence type="predicted"/>
<dbReference type="Proteomes" id="UP001524547">
    <property type="component" value="Unassembled WGS sequence"/>
</dbReference>
<dbReference type="InterPro" id="IPR017557">
    <property type="entry name" value="Holo-ACP_synthase"/>
</dbReference>
<evidence type="ECO:0000259" key="4">
    <source>
        <dbReference type="Pfam" id="PF20866"/>
    </source>
</evidence>
<accession>A0ABT1W2S9</accession>
<reference evidence="5 6" key="1">
    <citation type="submission" date="2022-06" db="EMBL/GenBank/DDBJ databases">
        <title>Rhizosaccharibacter gen. nov. sp. nov. KSS12, endophytic bacteria isolated from sugarcane.</title>
        <authorList>
            <person name="Pitiwittayakul N."/>
        </authorList>
    </citation>
    <scope>NUCLEOTIDE SEQUENCE [LARGE SCALE GENOMIC DNA]</scope>
    <source>
        <strain evidence="5 6">KSS12</strain>
    </source>
</reference>
<evidence type="ECO:0000256" key="2">
    <source>
        <dbReference type="ARBA" id="ARBA00022695"/>
    </source>
</evidence>
<evidence type="ECO:0000259" key="3">
    <source>
        <dbReference type="Pfam" id="PF10620"/>
    </source>
</evidence>
<comment type="caution">
    <text evidence="5">The sequence shown here is derived from an EMBL/GenBank/DDBJ whole genome shotgun (WGS) entry which is preliminary data.</text>
</comment>
<protein>
    <submittedName>
        <fullName evidence="5">Malonate decarboxylase holo-[acyl-carrier-protein] synthase</fullName>
    </submittedName>
</protein>
<dbReference type="Pfam" id="PF10620">
    <property type="entry name" value="MdcG"/>
    <property type="match status" value="1"/>
</dbReference>
<organism evidence="5 6">
    <name type="scientific">Rhizosaccharibacter radicis</name>
    <dbReference type="NCBI Taxonomy" id="2782605"/>
    <lineage>
        <taxon>Bacteria</taxon>
        <taxon>Pseudomonadati</taxon>
        <taxon>Pseudomonadota</taxon>
        <taxon>Alphaproteobacteria</taxon>
        <taxon>Acetobacterales</taxon>
        <taxon>Acetobacteraceae</taxon>
        <taxon>Rhizosaccharibacter</taxon>
    </lineage>
</organism>
<evidence type="ECO:0000256" key="1">
    <source>
        <dbReference type="ARBA" id="ARBA00022679"/>
    </source>
</evidence>
<dbReference type="Pfam" id="PF20866">
    <property type="entry name" value="MdcG_N"/>
    <property type="match status" value="1"/>
</dbReference>
<feature type="domain" description="Phosphoribosyl-dephospho-CoA transferase MdcG C-terminal" evidence="3">
    <location>
        <begin position="115"/>
        <end position="234"/>
    </location>
</feature>
<evidence type="ECO:0000313" key="5">
    <source>
        <dbReference type="EMBL" id="MCQ8242472.1"/>
    </source>
</evidence>
<dbReference type="RefSeq" id="WP_422921231.1">
    <property type="nucleotide sequence ID" value="NZ_JAMZEJ010000012.1"/>
</dbReference>
<dbReference type="NCBIfam" id="TIGR03135">
    <property type="entry name" value="malonate_mdcG"/>
    <property type="match status" value="1"/>
</dbReference>